<dbReference type="EMBL" id="LR796455">
    <property type="protein sequence ID" value="CAB4145527.1"/>
    <property type="molecule type" value="Genomic_DNA"/>
</dbReference>
<proteinExistence type="predicted"/>
<evidence type="ECO:0000313" key="2">
    <source>
        <dbReference type="EMBL" id="CAB4163304.1"/>
    </source>
</evidence>
<gene>
    <name evidence="3" type="ORF">UFOVP1222_42</name>
    <name evidence="1" type="ORF">UFOVP477_12</name>
    <name evidence="2" type="ORF">UFOVP798_16</name>
</gene>
<protein>
    <submittedName>
        <fullName evidence="1">Uncharacterized protein</fullName>
    </submittedName>
</protein>
<organism evidence="1">
    <name type="scientific">uncultured Caudovirales phage</name>
    <dbReference type="NCBI Taxonomy" id="2100421"/>
    <lineage>
        <taxon>Viruses</taxon>
        <taxon>Duplodnaviria</taxon>
        <taxon>Heunggongvirae</taxon>
        <taxon>Uroviricota</taxon>
        <taxon>Caudoviricetes</taxon>
        <taxon>Peduoviridae</taxon>
        <taxon>Maltschvirus</taxon>
        <taxon>Maltschvirus maltsch</taxon>
    </lineage>
</organism>
<evidence type="ECO:0000313" key="3">
    <source>
        <dbReference type="EMBL" id="CAB4191541.1"/>
    </source>
</evidence>
<dbReference type="EMBL" id="LR796752">
    <property type="protein sequence ID" value="CAB4163304.1"/>
    <property type="molecule type" value="Genomic_DNA"/>
</dbReference>
<sequence length="83" mass="9573">MQFEHRVVRCWDEMNTARRERRRVLARRRRILADIHEPLATAVGGIDASEHREVVAVGEDDITASVLNREHGRGREGCLLLDE</sequence>
<reference evidence="1" key="1">
    <citation type="submission" date="2020-04" db="EMBL/GenBank/DDBJ databases">
        <authorList>
            <person name="Chiriac C."/>
            <person name="Salcher M."/>
            <person name="Ghai R."/>
            <person name="Kavagutti S V."/>
        </authorList>
    </citation>
    <scope>NUCLEOTIDE SEQUENCE</scope>
</reference>
<dbReference type="EMBL" id="LR797167">
    <property type="protein sequence ID" value="CAB4191541.1"/>
    <property type="molecule type" value="Genomic_DNA"/>
</dbReference>
<evidence type="ECO:0000313" key="1">
    <source>
        <dbReference type="EMBL" id="CAB4145527.1"/>
    </source>
</evidence>
<accession>A0A6J5MIJ3</accession>
<name>A0A6J5MIJ3_9CAUD</name>